<dbReference type="Proteomes" id="UP000184330">
    <property type="component" value="Unassembled WGS sequence"/>
</dbReference>
<sequence length="161" mass="18279">MGDSTQEMGTSNQNSANNFMVDTFNFFDDEHLKNDMMLPSLNMLLNTTSYHSTQLSKVVQDVSQVFDKVSKIFELLRIKDDRCGGESSEMNELVSFEDDVRGDLAKMHKSISTMEAWIQETSLWMQQMMQQIQQIQQQQILGQLQAMHGSPLADGTTGESK</sequence>
<accession>A0A1L7WSG5</accession>
<dbReference type="AlphaFoldDB" id="A0A1L7WSG5"/>
<dbReference type="EMBL" id="FJOG01000007">
    <property type="protein sequence ID" value="CZR55718.1"/>
    <property type="molecule type" value="Genomic_DNA"/>
</dbReference>
<keyword evidence="2" id="KW-1185">Reference proteome</keyword>
<evidence type="ECO:0000313" key="2">
    <source>
        <dbReference type="Proteomes" id="UP000184330"/>
    </source>
</evidence>
<name>A0A1L7WSG5_9HELO</name>
<organism evidence="1 2">
    <name type="scientific">Phialocephala subalpina</name>
    <dbReference type="NCBI Taxonomy" id="576137"/>
    <lineage>
        <taxon>Eukaryota</taxon>
        <taxon>Fungi</taxon>
        <taxon>Dikarya</taxon>
        <taxon>Ascomycota</taxon>
        <taxon>Pezizomycotina</taxon>
        <taxon>Leotiomycetes</taxon>
        <taxon>Helotiales</taxon>
        <taxon>Mollisiaceae</taxon>
        <taxon>Phialocephala</taxon>
        <taxon>Phialocephala fortinii species complex</taxon>
    </lineage>
</organism>
<gene>
    <name evidence="1" type="ORF">PAC_05606</name>
</gene>
<reference evidence="1 2" key="1">
    <citation type="submission" date="2016-03" db="EMBL/GenBank/DDBJ databases">
        <authorList>
            <person name="Ploux O."/>
        </authorList>
    </citation>
    <scope>NUCLEOTIDE SEQUENCE [LARGE SCALE GENOMIC DNA]</scope>
    <source>
        <strain evidence="1 2">UAMH 11012</strain>
    </source>
</reference>
<protein>
    <submittedName>
        <fullName evidence="1">Uncharacterized protein</fullName>
    </submittedName>
</protein>
<proteinExistence type="predicted"/>
<evidence type="ECO:0000313" key="1">
    <source>
        <dbReference type="EMBL" id="CZR55718.1"/>
    </source>
</evidence>